<keyword evidence="4" id="KW-1185">Reference proteome</keyword>
<sequence>MHMVIYALVEASTHDDALATGKSVFDRLVGADPHAGAVFDPRPMSETTNPTDTNRPEEHWAVEYDVEPIRIRDPVAEALAVLDPGEPFVVTYEDVVKAAGHSCPTASGAYRIAQVGLDALYPDGHPVRSEIEVLTAGPRDDATYGVMSRLISYVTGAAQEDGFGGLGGGHGDRQNLLTFDAFESDSAAPTFRFRRTDTGATVAVTYHVGDVPDGGPAIGNLQGILDGSASDQQREAFADAWHRRVQVVLADDSLFTVEPV</sequence>
<feature type="region of interest" description="Disordered" evidence="1">
    <location>
        <begin position="36"/>
        <end position="55"/>
    </location>
</feature>
<gene>
    <name evidence="3" type="ORF">SAMN04487946_10733</name>
</gene>
<dbReference type="EMBL" id="FNPB01000007">
    <property type="protein sequence ID" value="SDY13973.1"/>
    <property type="molecule type" value="Genomic_DNA"/>
</dbReference>
<dbReference type="Proteomes" id="UP000199170">
    <property type="component" value="Unassembled WGS sequence"/>
</dbReference>
<accession>A0A1H3HEG2</accession>
<dbReference type="AlphaFoldDB" id="A0A1H3HEG2"/>
<dbReference type="Pfam" id="PF25958">
    <property type="entry name" value="DUF7995"/>
    <property type="match status" value="1"/>
</dbReference>
<evidence type="ECO:0000313" key="3">
    <source>
        <dbReference type="EMBL" id="SDY13973.1"/>
    </source>
</evidence>
<dbReference type="InterPro" id="IPR058308">
    <property type="entry name" value="DUF7995"/>
</dbReference>
<evidence type="ECO:0000313" key="4">
    <source>
        <dbReference type="Proteomes" id="UP000199170"/>
    </source>
</evidence>
<dbReference type="STRING" id="660517.SAMN04487946_10733"/>
<name>A0A1H3HEG2_9EURY</name>
<proteinExistence type="predicted"/>
<organism evidence="3 4">
    <name type="scientific">Halobellus clavatus</name>
    <dbReference type="NCBI Taxonomy" id="660517"/>
    <lineage>
        <taxon>Archaea</taxon>
        <taxon>Methanobacteriati</taxon>
        <taxon>Methanobacteriota</taxon>
        <taxon>Stenosarchaea group</taxon>
        <taxon>Halobacteria</taxon>
        <taxon>Halobacteriales</taxon>
        <taxon>Haloferacaceae</taxon>
        <taxon>Halobellus</taxon>
    </lineage>
</organism>
<protein>
    <recommendedName>
        <fullName evidence="2">DUF7995 domain-containing protein</fullName>
    </recommendedName>
</protein>
<reference evidence="4" key="1">
    <citation type="submission" date="2016-10" db="EMBL/GenBank/DDBJ databases">
        <authorList>
            <person name="Varghese N."/>
            <person name="Submissions S."/>
        </authorList>
    </citation>
    <scope>NUCLEOTIDE SEQUENCE [LARGE SCALE GENOMIC DNA]</scope>
    <source>
        <strain evidence="4">CGMCC 1.10118</strain>
    </source>
</reference>
<evidence type="ECO:0000259" key="2">
    <source>
        <dbReference type="Pfam" id="PF25958"/>
    </source>
</evidence>
<evidence type="ECO:0000256" key="1">
    <source>
        <dbReference type="SAM" id="MobiDB-lite"/>
    </source>
</evidence>
<feature type="domain" description="DUF7995" evidence="2">
    <location>
        <begin position="1"/>
        <end position="40"/>
    </location>
</feature>